<feature type="signal peptide" evidence="2">
    <location>
        <begin position="1"/>
        <end position="21"/>
    </location>
</feature>
<evidence type="ECO:0000313" key="3">
    <source>
        <dbReference type="EMBL" id="KAJ1982167.1"/>
    </source>
</evidence>
<evidence type="ECO:0000256" key="2">
    <source>
        <dbReference type="SAM" id="SignalP"/>
    </source>
</evidence>
<evidence type="ECO:0000256" key="1">
    <source>
        <dbReference type="SAM" id="MobiDB-lite"/>
    </source>
</evidence>
<keyword evidence="4" id="KW-1185">Reference proteome</keyword>
<dbReference type="OrthoDB" id="10421948at2759"/>
<dbReference type="EMBL" id="JANBQB010000099">
    <property type="protein sequence ID" value="KAJ1982167.1"/>
    <property type="molecule type" value="Genomic_DNA"/>
</dbReference>
<dbReference type="AlphaFoldDB" id="A0A9W8EDG0"/>
<evidence type="ECO:0000313" key="4">
    <source>
        <dbReference type="Proteomes" id="UP001151582"/>
    </source>
</evidence>
<organism evidence="3 4">
    <name type="scientific">Dimargaris verticillata</name>
    <dbReference type="NCBI Taxonomy" id="2761393"/>
    <lineage>
        <taxon>Eukaryota</taxon>
        <taxon>Fungi</taxon>
        <taxon>Fungi incertae sedis</taxon>
        <taxon>Zoopagomycota</taxon>
        <taxon>Kickxellomycotina</taxon>
        <taxon>Dimargaritomycetes</taxon>
        <taxon>Dimargaritales</taxon>
        <taxon>Dimargaritaceae</taxon>
        <taxon>Dimargaris</taxon>
    </lineage>
</organism>
<dbReference type="Proteomes" id="UP001151582">
    <property type="component" value="Unassembled WGS sequence"/>
</dbReference>
<accession>A0A9W8EDG0</accession>
<proteinExistence type="predicted"/>
<protein>
    <recommendedName>
        <fullName evidence="5">Nucleotide exchange factor SIL1</fullName>
    </recommendedName>
</protein>
<comment type="caution">
    <text evidence="3">The sequence shown here is derived from an EMBL/GenBank/DDBJ whole genome shotgun (WGS) entry which is preliminary data.</text>
</comment>
<gene>
    <name evidence="3" type="ORF">H4R34_001802</name>
</gene>
<keyword evidence="2" id="KW-0732">Signal</keyword>
<name>A0A9W8EDG0_9FUNG</name>
<evidence type="ECO:0008006" key="5">
    <source>
        <dbReference type="Google" id="ProtNLM"/>
    </source>
</evidence>
<feature type="chain" id="PRO_5040822482" description="Nucleotide exchange factor SIL1" evidence="2">
    <location>
        <begin position="22"/>
        <end position="314"/>
    </location>
</feature>
<feature type="region of interest" description="Disordered" evidence="1">
    <location>
        <begin position="295"/>
        <end position="314"/>
    </location>
</feature>
<sequence>MRVSAVFGTLVLLSAHVAVLGSPATGSRVAPESPDASKVGSALPSFADSSLDEDKLMNNLTEQLSKTAQPSAWLSWFPFKQSPPADKVIAEALVKVYWDRAVKQENPLEYAKAKEDTQMLLSSHPLMALVLQNEIDQVKLILKRIKPALTSGQTYSQTSDTDLPQHTESPIDRMWNLLITDLLVAATFTRAAGNKFQALRGMFHPTKTMAYNKNMLAVAYSAWEISKDNMVAEIVHVLSQLDCTAYSSLEEELQCSRAYENASHYGLVDSVLLVQLGLPNELARAINDIAEERASDQNSKSILVPKSPTLVPGE</sequence>
<reference evidence="3" key="1">
    <citation type="submission" date="2022-07" db="EMBL/GenBank/DDBJ databases">
        <title>Phylogenomic reconstructions and comparative analyses of Kickxellomycotina fungi.</title>
        <authorList>
            <person name="Reynolds N.K."/>
            <person name="Stajich J.E."/>
            <person name="Barry K."/>
            <person name="Grigoriev I.V."/>
            <person name="Crous P."/>
            <person name="Smith M.E."/>
        </authorList>
    </citation>
    <scope>NUCLEOTIDE SEQUENCE</scope>
    <source>
        <strain evidence="3">RSA 567</strain>
    </source>
</reference>